<gene>
    <name evidence="2" type="ORF">PCAL00307_LOCUS3165</name>
</gene>
<proteinExistence type="predicted"/>
<feature type="region of interest" description="Disordered" evidence="1">
    <location>
        <begin position="70"/>
        <end position="189"/>
    </location>
</feature>
<name>A0A7S4E3T2_9STRA</name>
<reference evidence="2" key="1">
    <citation type="submission" date="2021-01" db="EMBL/GenBank/DDBJ databases">
        <authorList>
            <person name="Corre E."/>
            <person name="Pelletier E."/>
            <person name="Niang G."/>
            <person name="Scheremetjew M."/>
            <person name="Finn R."/>
            <person name="Kale V."/>
            <person name="Holt S."/>
            <person name="Cochrane G."/>
            <person name="Meng A."/>
            <person name="Brown T."/>
            <person name="Cohen L."/>
        </authorList>
    </citation>
    <scope>NUCLEOTIDE SEQUENCE</scope>
    <source>
        <strain evidence="2">CCMP1756</strain>
    </source>
</reference>
<evidence type="ECO:0000313" key="2">
    <source>
        <dbReference type="EMBL" id="CAE0687731.1"/>
    </source>
</evidence>
<protein>
    <submittedName>
        <fullName evidence="2">Uncharacterized protein</fullName>
    </submittedName>
</protein>
<dbReference type="AlphaFoldDB" id="A0A7S4E3T2"/>
<feature type="compositionally biased region" description="Basic and acidic residues" evidence="1">
    <location>
        <begin position="100"/>
        <end position="109"/>
    </location>
</feature>
<accession>A0A7S4E3T2</accession>
<sequence length="189" mass="20276">MAPLKLALVAASAAALAPASTPLVSRKLALQEFGIAAAGVLGGATLFAPPAEALTQAEKDALYQEFKAKKERKQDLRRANSYSDKARGANLAGSLPDEDLAAKLADKAGAKQMKSLAREAPGAKKPKDIQGKDTIRTETKSLKELAREGPVVQKYDAGRPPVQETISDRDRKETTRKEQRELSRKLTGK</sequence>
<organism evidence="2">
    <name type="scientific">Pelagomonas calceolata</name>
    <dbReference type="NCBI Taxonomy" id="35677"/>
    <lineage>
        <taxon>Eukaryota</taxon>
        <taxon>Sar</taxon>
        <taxon>Stramenopiles</taxon>
        <taxon>Ochrophyta</taxon>
        <taxon>Pelagophyceae</taxon>
        <taxon>Pelagomonadales</taxon>
        <taxon>Pelagomonadaceae</taxon>
        <taxon>Pelagomonas</taxon>
    </lineage>
</organism>
<evidence type="ECO:0000256" key="1">
    <source>
        <dbReference type="SAM" id="MobiDB-lite"/>
    </source>
</evidence>
<feature type="compositionally biased region" description="Basic and acidic residues" evidence="1">
    <location>
        <begin position="166"/>
        <end position="189"/>
    </location>
</feature>
<feature type="compositionally biased region" description="Basic and acidic residues" evidence="1">
    <location>
        <begin position="121"/>
        <end position="147"/>
    </location>
</feature>
<dbReference type="EMBL" id="HBIW01003850">
    <property type="protein sequence ID" value="CAE0687731.1"/>
    <property type="molecule type" value="Transcribed_RNA"/>
</dbReference>